<evidence type="ECO:0000256" key="1">
    <source>
        <dbReference type="ARBA" id="ARBA00023015"/>
    </source>
</evidence>
<dbReference type="Proteomes" id="UP000480684">
    <property type="component" value="Unassembled WGS sequence"/>
</dbReference>
<dbReference type="Gene3D" id="1.10.10.10">
    <property type="entry name" value="Winged helix-like DNA-binding domain superfamily/Winged helix DNA-binding domain"/>
    <property type="match status" value="1"/>
</dbReference>
<dbReference type="GO" id="GO:0045892">
    <property type="term" value="P:negative regulation of DNA-templated transcription"/>
    <property type="evidence" value="ECO:0007669"/>
    <property type="project" value="TreeGrafter"/>
</dbReference>
<gene>
    <name evidence="5" type="ORF">G4223_13610</name>
</gene>
<comment type="caution">
    <text evidence="5">The sequence shown here is derived from an EMBL/GenBank/DDBJ whole genome shotgun (WGS) entry which is preliminary data.</text>
</comment>
<dbReference type="AlphaFoldDB" id="A0A7C9UXM0"/>
<dbReference type="InterPro" id="IPR028978">
    <property type="entry name" value="Chorismate_lyase_/UTRA_dom_sf"/>
</dbReference>
<evidence type="ECO:0000313" key="5">
    <source>
        <dbReference type="EMBL" id="NFV81150.1"/>
    </source>
</evidence>
<dbReference type="InterPro" id="IPR036390">
    <property type="entry name" value="WH_DNA-bd_sf"/>
</dbReference>
<dbReference type="GO" id="GO:0003677">
    <property type="term" value="F:DNA binding"/>
    <property type="evidence" value="ECO:0007669"/>
    <property type="project" value="UniProtKB-KW"/>
</dbReference>
<dbReference type="PANTHER" id="PTHR44846:SF1">
    <property type="entry name" value="MANNOSYL-D-GLYCERATE TRANSPORT_METABOLISM SYSTEM REPRESSOR MNGR-RELATED"/>
    <property type="match status" value="1"/>
</dbReference>
<dbReference type="PANTHER" id="PTHR44846">
    <property type="entry name" value="MANNOSYL-D-GLYCERATE TRANSPORT/METABOLISM SYSTEM REPRESSOR MNGR-RELATED"/>
    <property type="match status" value="1"/>
</dbReference>
<evidence type="ECO:0000256" key="3">
    <source>
        <dbReference type="ARBA" id="ARBA00023163"/>
    </source>
</evidence>
<proteinExistence type="predicted"/>
<dbReference type="InterPro" id="IPR000524">
    <property type="entry name" value="Tscrpt_reg_HTH_GntR"/>
</dbReference>
<feature type="domain" description="HTH gntR-type" evidence="4">
    <location>
        <begin position="8"/>
        <end position="76"/>
    </location>
</feature>
<accession>A0A7C9UXM0</accession>
<evidence type="ECO:0000259" key="4">
    <source>
        <dbReference type="PROSITE" id="PS50949"/>
    </source>
</evidence>
<dbReference type="PROSITE" id="PS50949">
    <property type="entry name" value="HTH_GNTR"/>
    <property type="match status" value="1"/>
</dbReference>
<dbReference type="InterPro" id="IPR036388">
    <property type="entry name" value="WH-like_DNA-bd_sf"/>
</dbReference>
<evidence type="ECO:0000256" key="2">
    <source>
        <dbReference type="ARBA" id="ARBA00023125"/>
    </source>
</evidence>
<dbReference type="Pfam" id="PF07702">
    <property type="entry name" value="UTRA"/>
    <property type="match status" value="1"/>
</dbReference>
<dbReference type="GO" id="GO:0003700">
    <property type="term" value="F:DNA-binding transcription factor activity"/>
    <property type="evidence" value="ECO:0007669"/>
    <property type="project" value="InterPro"/>
</dbReference>
<dbReference type="Gene3D" id="3.40.1410.10">
    <property type="entry name" value="Chorismate lyase-like"/>
    <property type="match status" value="1"/>
</dbReference>
<dbReference type="InterPro" id="IPR011663">
    <property type="entry name" value="UTRA"/>
</dbReference>
<keyword evidence="3" id="KW-0804">Transcription</keyword>
<keyword evidence="1" id="KW-0805">Transcription regulation</keyword>
<dbReference type="InterPro" id="IPR050679">
    <property type="entry name" value="Bact_HTH_transcr_reg"/>
</dbReference>
<protein>
    <submittedName>
        <fullName evidence="5">GntR family transcriptional regulator</fullName>
    </submittedName>
</protein>
<keyword evidence="2" id="KW-0238">DNA-binding</keyword>
<dbReference type="SUPFAM" id="SSF46785">
    <property type="entry name" value="Winged helix' DNA-binding domain"/>
    <property type="match status" value="1"/>
</dbReference>
<dbReference type="SMART" id="SM00866">
    <property type="entry name" value="UTRA"/>
    <property type="match status" value="1"/>
</dbReference>
<dbReference type="Pfam" id="PF00392">
    <property type="entry name" value="GntR"/>
    <property type="match status" value="1"/>
</dbReference>
<dbReference type="SMART" id="SM00345">
    <property type="entry name" value="HTH_GNTR"/>
    <property type="match status" value="1"/>
</dbReference>
<dbReference type="SUPFAM" id="SSF64288">
    <property type="entry name" value="Chorismate lyase-like"/>
    <property type="match status" value="1"/>
</dbReference>
<evidence type="ECO:0000313" key="6">
    <source>
        <dbReference type="Proteomes" id="UP000480684"/>
    </source>
</evidence>
<dbReference type="EMBL" id="JAAIYP010000039">
    <property type="protein sequence ID" value="NFV81150.1"/>
    <property type="molecule type" value="Genomic_DNA"/>
</dbReference>
<reference evidence="5 6" key="1">
    <citation type="submission" date="2020-02" db="EMBL/GenBank/DDBJ databases">
        <authorList>
            <person name="Dziuba M."/>
            <person name="Kuznetsov B."/>
            <person name="Mardanov A."/>
            <person name="Ravin N."/>
            <person name="Grouzdev D."/>
        </authorList>
    </citation>
    <scope>NUCLEOTIDE SEQUENCE [LARGE SCALE GENOMIC DNA]</scope>
    <source>
        <strain evidence="5 6">SpK</strain>
    </source>
</reference>
<organism evidence="5 6">
    <name type="scientific">Magnetospirillum aberrantis SpK</name>
    <dbReference type="NCBI Taxonomy" id="908842"/>
    <lineage>
        <taxon>Bacteria</taxon>
        <taxon>Pseudomonadati</taxon>
        <taxon>Pseudomonadota</taxon>
        <taxon>Alphaproteobacteria</taxon>
        <taxon>Rhodospirillales</taxon>
        <taxon>Rhodospirillaceae</taxon>
        <taxon>Magnetospirillum</taxon>
    </lineage>
</organism>
<dbReference type="CDD" id="cd07377">
    <property type="entry name" value="WHTH_GntR"/>
    <property type="match status" value="1"/>
</dbReference>
<keyword evidence="6" id="KW-1185">Reference proteome</keyword>
<sequence>MSIVDDRLPRYQRLRDLIAADIAAQRWAPGQTIPSEAELASIHGVAVGTVRHAIDVLVGEGLVTRVHGRGTFVRRPAFDQSLLRCLRIPELEPGAKPVLISRILERASLKASPEVAERLELPVGTDCIRLVRQKLVERRVLRGEEIWLPKARFAPLLTVELASIGHDLYPAFERLCGQLVATAEESLTAEAIGAEHATLAGVATGQPVVVIDRLTRGYDRQPLEWRRVRAPASAFHFRREIR</sequence>
<dbReference type="RefSeq" id="WP_163680748.1">
    <property type="nucleotide sequence ID" value="NZ_JAAIYP010000039.1"/>
</dbReference>
<name>A0A7C9UXM0_9PROT</name>